<keyword evidence="1" id="KW-1133">Transmembrane helix</keyword>
<accession>A0A9Q0PLU8</accession>
<feature type="transmembrane region" description="Helical" evidence="1">
    <location>
        <begin position="35"/>
        <end position="57"/>
    </location>
</feature>
<evidence type="ECO:0000256" key="1">
    <source>
        <dbReference type="SAM" id="Phobius"/>
    </source>
</evidence>
<dbReference type="Proteomes" id="UP001151529">
    <property type="component" value="Chromosome 8"/>
</dbReference>
<dbReference type="GO" id="GO:0016705">
    <property type="term" value="F:oxidoreductase activity, acting on paired donors, with incorporation or reduction of molecular oxygen"/>
    <property type="evidence" value="ECO:0007669"/>
    <property type="project" value="InterPro"/>
</dbReference>
<dbReference type="InterPro" id="IPR036396">
    <property type="entry name" value="Cyt_P450_sf"/>
</dbReference>
<dbReference type="Gene3D" id="1.10.630.10">
    <property type="entry name" value="Cytochrome P450"/>
    <property type="match status" value="1"/>
</dbReference>
<keyword evidence="3" id="KW-1185">Reference proteome</keyword>
<reference evidence="2" key="1">
    <citation type="submission" date="2022-11" db="EMBL/GenBank/DDBJ databases">
        <authorList>
            <person name="Hyden B.L."/>
            <person name="Feng K."/>
            <person name="Yates T."/>
            <person name="Jawdy S."/>
            <person name="Smart L.B."/>
            <person name="Muchero W."/>
        </authorList>
    </citation>
    <scope>NUCLEOTIDE SEQUENCE</scope>
    <source>
        <tissue evidence="2">Shoot tip</tissue>
    </source>
</reference>
<organism evidence="2 3">
    <name type="scientific">Salix viminalis</name>
    <name type="common">Common osier</name>
    <name type="synonym">Basket willow</name>
    <dbReference type="NCBI Taxonomy" id="40686"/>
    <lineage>
        <taxon>Eukaryota</taxon>
        <taxon>Viridiplantae</taxon>
        <taxon>Streptophyta</taxon>
        <taxon>Embryophyta</taxon>
        <taxon>Tracheophyta</taxon>
        <taxon>Spermatophyta</taxon>
        <taxon>Magnoliopsida</taxon>
        <taxon>eudicotyledons</taxon>
        <taxon>Gunneridae</taxon>
        <taxon>Pentapetalae</taxon>
        <taxon>rosids</taxon>
        <taxon>fabids</taxon>
        <taxon>Malpighiales</taxon>
        <taxon>Salicaceae</taxon>
        <taxon>Saliceae</taxon>
        <taxon>Salix</taxon>
    </lineage>
</organism>
<reference evidence="2" key="2">
    <citation type="journal article" date="2023" name="Int. J. Mol. Sci.">
        <title>De Novo Assembly and Annotation of 11 Diverse Shrub Willow (Salix) Genomes Reveals Novel Gene Organization in Sex-Linked Regions.</title>
        <authorList>
            <person name="Hyden B."/>
            <person name="Feng K."/>
            <person name="Yates T.B."/>
            <person name="Jawdy S."/>
            <person name="Cereghino C."/>
            <person name="Smart L.B."/>
            <person name="Muchero W."/>
        </authorList>
    </citation>
    <scope>NUCLEOTIDE SEQUENCE [LARGE SCALE GENOMIC DNA]</scope>
    <source>
        <tissue evidence="2">Shoot tip</tissue>
    </source>
</reference>
<dbReference type="AlphaFoldDB" id="A0A9Q0PLU8"/>
<dbReference type="SUPFAM" id="SSF48264">
    <property type="entry name" value="Cytochrome P450"/>
    <property type="match status" value="1"/>
</dbReference>
<protein>
    <submittedName>
        <fullName evidence="2">Uncharacterized protein</fullName>
    </submittedName>
</protein>
<dbReference type="Pfam" id="PF00067">
    <property type="entry name" value="p450"/>
    <property type="match status" value="1"/>
</dbReference>
<sequence>MLSSSSIKEFRGVRDSAMDTLIDRLRTEAEANSGAVWVISNVRFAVFCILLAMCFGIEMDDETIVKMDQVMKSVLMVLNPRIDDLLPILSPFFSKERRRVQEVRKEQHPDVLFLNINGFHCGAR</sequence>
<dbReference type="GO" id="GO:0020037">
    <property type="term" value="F:heme binding"/>
    <property type="evidence" value="ECO:0007669"/>
    <property type="project" value="InterPro"/>
</dbReference>
<dbReference type="EMBL" id="JAPFFL010000012">
    <property type="protein sequence ID" value="KAJ6690583.1"/>
    <property type="molecule type" value="Genomic_DNA"/>
</dbReference>
<dbReference type="InterPro" id="IPR001128">
    <property type="entry name" value="Cyt_P450"/>
</dbReference>
<comment type="caution">
    <text evidence="2">The sequence shown here is derived from an EMBL/GenBank/DDBJ whole genome shotgun (WGS) entry which is preliminary data.</text>
</comment>
<keyword evidence="1" id="KW-0472">Membrane</keyword>
<proteinExistence type="predicted"/>
<dbReference type="GO" id="GO:0005506">
    <property type="term" value="F:iron ion binding"/>
    <property type="evidence" value="ECO:0007669"/>
    <property type="project" value="InterPro"/>
</dbReference>
<name>A0A9Q0PLU8_SALVM</name>
<dbReference type="OrthoDB" id="1470350at2759"/>
<evidence type="ECO:0000313" key="3">
    <source>
        <dbReference type="Proteomes" id="UP001151529"/>
    </source>
</evidence>
<gene>
    <name evidence="2" type="ORF">OIU85_006798</name>
</gene>
<keyword evidence="1" id="KW-0812">Transmembrane</keyword>
<evidence type="ECO:0000313" key="2">
    <source>
        <dbReference type="EMBL" id="KAJ6690583.1"/>
    </source>
</evidence>
<dbReference type="GO" id="GO:0004497">
    <property type="term" value="F:monooxygenase activity"/>
    <property type="evidence" value="ECO:0007669"/>
    <property type="project" value="InterPro"/>
</dbReference>